<evidence type="ECO:0000256" key="2">
    <source>
        <dbReference type="ARBA" id="ARBA00022670"/>
    </source>
</evidence>
<dbReference type="InterPro" id="IPR001567">
    <property type="entry name" value="Pept_M3A_M3B_dom"/>
</dbReference>
<keyword evidence="3" id="KW-0479">Metal-binding</keyword>
<evidence type="ECO:0000313" key="8">
    <source>
        <dbReference type="EMBL" id="GAH77922.1"/>
    </source>
</evidence>
<reference evidence="8" key="1">
    <citation type="journal article" date="2014" name="Front. Microbiol.">
        <title>High frequency of phylogenetically diverse reductive dehalogenase-homologous genes in deep subseafloor sedimentary metagenomes.</title>
        <authorList>
            <person name="Kawai M."/>
            <person name="Futagami T."/>
            <person name="Toyoda A."/>
            <person name="Takaki Y."/>
            <person name="Nishi S."/>
            <person name="Hori S."/>
            <person name="Arai W."/>
            <person name="Tsubouchi T."/>
            <person name="Morono Y."/>
            <person name="Uchiyama I."/>
            <person name="Ito T."/>
            <person name="Fujiyama A."/>
            <person name="Inagaki F."/>
            <person name="Takami H."/>
        </authorList>
    </citation>
    <scope>NUCLEOTIDE SEQUENCE</scope>
    <source>
        <strain evidence="8">Expedition CK06-06</strain>
    </source>
</reference>
<evidence type="ECO:0000256" key="1">
    <source>
        <dbReference type="ARBA" id="ARBA00001947"/>
    </source>
</evidence>
<protein>
    <recommendedName>
        <fullName evidence="7">Peptidase M3A/M3B catalytic domain-containing protein</fullName>
    </recommendedName>
</protein>
<dbReference type="AlphaFoldDB" id="X1I893"/>
<sequence length="82" mass="9447">MESILANSDLYEREGKNPHAFCTDIDKEGDVRILCNLKNNEGWMETLLHELGHAVYDKYQAPQVPYLLRRPAHIFTTEAIAM</sequence>
<evidence type="ECO:0000256" key="4">
    <source>
        <dbReference type="ARBA" id="ARBA00022801"/>
    </source>
</evidence>
<evidence type="ECO:0000256" key="6">
    <source>
        <dbReference type="ARBA" id="ARBA00023049"/>
    </source>
</evidence>
<dbReference type="GO" id="GO:0004222">
    <property type="term" value="F:metalloendopeptidase activity"/>
    <property type="evidence" value="ECO:0007669"/>
    <property type="project" value="InterPro"/>
</dbReference>
<evidence type="ECO:0000256" key="5">
    <source>
        <dbReference type="ARBA" id="ARBA00022833"/>
    </source>
</evidence>
<evidence type="ECO:0000259" key="7">
    <source>
        <dbReference type="Pfam" id="PF01432"/>
    </source>
</evidence>
<proteinExistence type="predicted"/>
<dbReference type="GO" id="GO:0006508">
    <property type="term" value="P:proteolysis"/>
    <property type="evidence" value="ECO:0007669"/>
    <property type="project" value="UniProtKB-KW"/>
</dbReference>
<feature type="non-terminal residue" evidence="8">
    <location>
        <position position="82"/>
    </location>
</feature>
<dbReference type="Gene3D" id="1.10.1370.30">
    <property type="match status" value="1"/>
</dbReference>
<keyword evidence="6" id="KW-0482">Metalloprotease</keyword>
<accession>X1I893</accession>
<gene>
    <name evidence="8" type="ORF">S03H2_67777</name>
</gene>
<feature type="domain" description="Peptidase M3A/M3B catalytic" evidence="7">
    <location>
        <begin position="9"/>
        <end position="78"/>
    </location>
</feature>
<organism evidence="8">
    <name type="scientific">marine sediment metagenome</name>
    <dbReference type="NCBI Taxonomy" id="412755"/>
    <lineage>
        <taxon>unclassified sequences</taxon>
        <taxon>metagenomes</taxon>
        <taxon>ecological metagenomes</taxon>
    </lineage>
</organism>
<dbReference type="EMBL" id="BARU01044444">
    <property type="protein sequence ID" value="GAH77922.1"/>
    <property type="molecule type" value="Genomic_DNA"/>
</dbReference>
<keyword evidence="4" id="KW-0378">Hydrolase</keyword>
<keyword evidence="2" id="KW-0645">Protease</keyword>
<dbReference type="SUPFAM" id="SSF55486">
    <property type="entry name" value="Metalloproteases ('zincins'), catalytic domain"/>
    <property type="match status" value="1"/>
</dbReference>
<evidence type="ECO:0000256" key="3">
    <source>
        <dbReference type="ARBA" id="ARBA00022723"/>
    </source>
</evidence>
<dbReference type="Pfam" id="PF01432">
    <property type="entry name" value="Peptidase_M3"/>
    <property type="match status" value="1"/>
</dbReference>
<comment type="cofactor">
    <cofactor evidence="1">
        <name>Zn(2+)</name>
        <dbReference type="ChEBI" id="CHEBI:29105"/>
    </cofactor>
</comment>
<keyword evidence="5" id="KW-0862">Zinc</keyword>
<name>X1I893_9ZZZZ</name>
<comment type="caution">
    <text evidence="8">The sequence shown here is derived from an EMBL/GenBank/DDBJ whole genome shotgun (WGS) entry which is preliminary data.</text>
</comment>
<dbReference type="GO" id="GO:0046872">
    <property type="term" value="F:metal ion binding"/>
    <property type="evidence" value="ECO:0007669"/>
    <property type="project" value="UniProtKB-KW"/>
</dbReference>